<dbReference type="Pfam" id="PF01844">
    <property type="entry name" value="HNH"/>
    <property type="match status" value="1"/>
</dbReference>
<proteinExistence type="predicted"/>
<dbReference type="GO" id="GO:0008270">
    <property type="term" value="F:zinc ion binding"/>
    <property type="evidence" value="ECO:0007669"/>
    <property type="project" value="InterPro"/>
</dbReference>
<dbReference type="RefSeq" id="WP_163845237.1">
    <property type="nucleotide sequence ID" value="NZ_JAAGVB010000020.1"/>
</dbReference>
<keyword evidence="3" id="KW-0255">Endonuclease</keyword>
<sequence>MRAVDKARYQEKREARIVQMATWRTENREASRAASRRWADANSAKVRENQAAWRDANRDHVARYGRTYYQLNSGKKREYSRQWSAANPERRRASHAAYRATDPASHNRRVRDWKHQNPKAAAAYDRKKKARRRGAPQIRYSYHELQARLSLFGNRCYLCGVDGEAVDHVKPLSAGGWDCLANIRPICTSCNSRKNSTWPFARVSPAFNFIN</sequence>
<dbReference type="InterPro" id="IPR002711">
    <property type="entry name" value="HNH"/>
</dbReference>
<feature type="region of interest" description="Disordered" evidence="1">
    <location>
        <begin position="88"/>
        <end position="121"/>
    </location>
</feature>
<dbReference type="GO" id="GO:0003676">
    <property type="term" value="F:nucleic acid binding"/>
    <property type="evidence" value="ECO:0007669"/>
    <property type="project" value="InterPro"/>
</dbReference>
<dbReference type="CDD" id="cd00085">
    <property type="entry name" value="HNHc"/>
    <property type="match status" value="1"/>
</dbReference>
<evidence type="ECO:0000313" key="4">
    <source>
        <dbReference type="Proteomes" id="UP000471166"/>
    </source>
</evidence>
<comment type="caution">
    <text evidence="3">The sequence shown here is derived from an EMBL/GenBank/DDBJ whole genome shotgun (WGS) entry which is preliminary data.</text>
</comment>
<dbReference type="EMBL" id="JAAGVB010000020">
    <property type="protein sequence ID" value="NEW33842.1"/>
    <property type="molecule type" value="Genomic_DNA"/>
</dbReference>
<accession>A0A6P1CPU0</accession>
<reference evidence="3 4" key="1">
    <citation type="submission" date="2020-01" db="EMBL/GenBank/DDBJ databases">
        <title>Genetics and antimicrobial susceptibilities of Nocardia species isolated from the soil; a comparison with species isolated from humans.</title>
        <authorList>
            <person name="Carrasco G."/>
            <person name="Monzon S."/>
            <person name="Sansegundo M."/>
            <person name="Garcia E."/>
            <person name="Garrido N."/>
            <person name="Medina M.J."/>
            <person name="Villalon P."/>
            <person name="Ramirez-Arocha A.C."/>
            <person name="Jimenez P."/>
            <person name="Cuesta I."/>
            <person name="Valdezate S."/>
        </authorList>
    </citation>
    <scope>NUCLEOTIDE SEQUENCE [LARGE SCALE GENOMIC DNA]</scope>
    <source>
        <strain evidence="3 4">CNM20110626</strain>
    </source>
</reference>
<protein>
    <submittedName>
        <fullName evidence="3">HNH endonuclease</fullName>
    </submittedName>
</protein>
<feature type="domain" description="HNH" evidence="2">
    <location>
        <begin position="165"/>
        <end position="196"/>
    </location>
</feature>
<evidence type="ECO:0000259" key="2">
    <source>
        <dbReference type="Pfam" id="PF01844"/>
    </source>
</evidence>
<dbReference type="Gene3D" id="1.10.30.50">
    <property type="match status" value="1"/>
</dbReference>
<dbReference type="Proteomes" id="UP000471166">
    <property type="component" value="Unassembled WGS sequence"/>
</dbReference>
<dbReference type="GO" id="GO:0004519">
    <property type="term" value="F:endonuclease activity"/>
    <property type="evidence" value="ECO:0007669"/>
    <property type="project" value="UniProtKB-KW"/>
</dbReference>
<dbReference type="InterPro" id="IPR003615">
    <property type="entry name" value="HNH_nuc"/>
</dbReference>
<gene>
    <name evidence="3" type="ORF">GV791_14890</name>
</gene>
<dbReference type="AlphaFoldDB" id="A0A6P1CPU0"/>
<organism evidence="3 4">
    <name type="scientific">Nocardia cyriacigeorgica</name>
    <dbReference type="NCBI Taxonomy" id="135487"/>
    <lineage>
        <taxon>Bacteria</taxon>
        <taxon>Bacillati</taxon>
        <taxon>Actinomycetota</taxon>
        <taxon>Actinomycetes</taxon>
        <taxon>Mycobacteriales</taxon>
        <taxon>Nocardiaceae</taxon>
        <taxon>Nocardia</taxon>
    </lineage>
</organism>
<keyword evidence="3" id="KW-0540">Nuclease</keyword>
<keyword evidence="3" id="KW-0378">Hydrolase</keyword>
<name>A0A6P1CPU0_9NOCA</name>
<evidence type="ECO:0000313" key="3">
    <source>
        <dbReference type="EMBL" id="NEW33842.1"/>
    </source>
</evidence>
<evidence type="ECO:0000256" key="1">
    <source>
        <dbReference type="SAM" id="MobiDB-lite"/>
    </source>
</evidence>